<evidence type="ECO:0000256" key="3">
    <source>
        <dbReference type="PROSITE-ProRule" id="PRU00333"/>
    </source>
</evidence>
<dbReference type="GO" id="GO:0009086">
    <property type="term" value="P:methionine biosynthetic process"/>
    <property type="evidence" value="ECO:0007669"/>
    <property type="project" value="InterPro"/>
</dbReference>
<comment type="cofactor">
    <cofactor evidence="3">
        <name>Zn(2+)</name>
        <dbReference type="ChEBI" id="CHEBI:29105"/>
    </cofactor>
</comment>
<dbReference type="EC" id="2.1.1.10" evidence="5"/>
<dbReference type="RefSeq" id="WP_106392890.1">
    <property type="nucleotide sequence ID" value="NZ_PVNK01000164.1"/>
</dbReference>
<comment type="caution">
    <text evidence="5">The sequence shown here is derived from an EMBL/GenBank/DDBJ whole genome shotgun (WGS) entry which is preliminary data.</text>
</comment>
<dbReference type="GO" id="GO:0032259">
    <property type="term" value="P:methylation"/>
    <property type="evidence" value="ECO:0007669"/>
    <property type="project" value="UniProtKB-KW"/>
</dbReference>
<dbReference type="PANTHER" id="PTHR11103:SF18">
    <property type="entry name" value="SLR1189 PROTEIN"/>
    <property type="match status" value="1"/>
</dbReference>
<dbReference type="Gene3D" id="3.20.20.330">
    <property type="entry name" value="Homocysteine-binding-like domain"/>
    <property type="match status" value="1"/>
</dbReference>
<feature type="binding site" evidence="3">
    <location>
        <position position="286"/>
    </location>
    <ligand>
        <name>Zn(2+)</name>
        <dbReference type="ChEBI" id="CHEBI:29105"/>
    </ligand>
</feature>
<dbReference type="PANTHER" id="PTHR11103">
    <property type="entry name" value="SLR1189 PROTEIN"/>
    <property type="match status" value="1"/>
</dbReference>
<dbReference type="InterPro" id="IPR003726">
    <property type="entry name" value="HCY_dom"/>
</dbReference>
<accession>A0A2S9XVN5</accession>
<gene>
    <name evidence="5" type="primary">mmuM_2</name>
    <name evidence="5" type="ORF">ENSA5_35450</name>
</gene>
<feature type="domain" description="Hcy-binding" evidence="4">
    <location>
        <begin position="1"/>
        <end position="300"/>
    </location>
</feature>
<dbReference type="InterPro" id="IPR036589">
    <property type="entry name" value="HCY_dom_sf"/>
</dbReference>
<keyword evidence="6" id="KW-1185">Reference proteome</keyword>
<reference evidence="5 6" key="1">
    <citation type="submission" date="2018-03" db="EMBL/GenBank/DDBJ databases">
        <title>Draft Genome Sequences of the Obligatory Marine Myxobacteria Enhygromyxa salina SWB005.</title>
        <authorList>
            <person name="Poehlein A."/>
            <person name="Moghaddam J.A."/>
            <person name="Harms H."/>
            <person name="Alanjari M."/>
            <person name="Koenig G.M."/>
            <person name="Daniel R."/>
            <person name="Schaeberle T.F."/>
        </authorList>
    </citation>
    <scope>NUCLEOTIDE SEQUENCE [LARGE SCALE GENOMIC DNA]</scope>
    <source>
        <strain evidence="5 6">SWB005</strain>
    </source>
</reference>
<protein>
    <submittedName>
        <fullName evidence="5">Homocysteine S-methyltransferase</fullName>
        <ecNumber evidence="5">2.1.1.10</ecNumber>
    </submittedName>
</protein>
<dbReference type="SUPFAM" id="SSF82282">
    <property type="entry name" value="Homocysteine S-methyltransferase"/>
    <property type="match status" value="1"/>
</dbReference>
<keyword evidence="3" id="KW-0479">Metal-binding</keyword>
<evidence type="ECO:0000256" key="2">
    <source>
        <dbReference type="ARBA" id="ARBA00022679"/>
    </source>
</evidence>
<dbReference type="GO" id="GO:0008270">
    <property type="term" value="F:zinc ion binding"/>
    <property type="evidence" value="ECO:0007669"/>
    <property type="project" value="InterPro"/>
</dbReference>
<dbReference type="PIRSF" id="PIRSF037505">
    <property type="entry name" value="Betaine_HMT"/>
    <property type="match status" value="1"/>
</dbReference>
<evidence type="ECO:0000256" key="1">
    <source>
        <dbReference type="ARBA" id="ARBA00022603"/>
    </source>
</evidence>
<dbReference type="PROSITE" id="PS50970">
    <property type="entry name" value="HCY"/>
    <property type="match status" value="1"/>
</dbReference>
<dbReference type="EMBL" id="PVNK01000164">
    <property type="protein sequence ID" value="PRP96771.1"/>
    <property type="molecule type" value="Genomic_DNA"/>
</dbReference>
<evidence type="ECO:0000313" key="5">
    <source>
        <dbReference type="EMBL" id="PRP96771.1"/>
    </source>
</evidence>
<dbReference type="GO" id="GO:0008168">
    <property type="term" value="F:methyltransferase activity"/>
    <property type="evidence" value="ECO:0007669"/>
    <property type="project" value="UniProtKB-UniRule"/>
</dbReference>
<evidence type="ECO:0000313" key="6">
    <source>
        <dbReference type="Proteomes" id="UP000237968"/>
    </source>
</evidence>
<dbReference type="AlphaFoldDB" id="A0A2S9XVN5"/>
<name>A0A2S9XVN5_9BACT</name>
<sequence>MPVLLDGAMATELSARGFDLRAPLFSARALLDAPELVAEIHWDYLRAGAQVLTTNSFGLHASTLAVAGLGERQRELALRSVELVELARRRALEGDRSLARFRVAGSIPPRPLNDQDCAEPDLARAEYRSLAAQLVGAGVDLILLETFTRVSEAKLALEGLAEIAVPVWLAVVAGMPQQRVSRPDGTRLIGGDSFDELAELTRASGEHRVPDALLINCTQIDAIPAALDSLIASVGPGRPLGSSPHLGKRRYDGVWVDRIVEPEVFAEQIHAWMHSRPALDLAGACCGSTPAYIAAMKRWLQPDELARERAFVRLAELVP</sequence>
<dbReference type="OrthoDB" id="9803687at2"/>
<dbReference type="Proteomes" id="UP000237968">
    <property type="component" value="Unassembled WGS sequence"/>
</dbReference>
<evidence type="ECO:0000259" key="4">
    <source>
        <dbReference type="PROSITE" id="PS50970"/>
    </source>
</evidence>
<dbReference type="Pfam" id="PF02574">
    <property type="entry name" value="S-methyl_trans"/>
    <property type="match status" value="1"/>
</dbReference>
<keyword evidence="3" id="KW-0862">Zinc</keyword>
<organism evidence="5 6">
    <name type="scientific">Enhygromyxa salina</name>
    <dbReference type="NCBI Taxonomy" id="215803"/>
    <lineage>
        <taxon>Bacteria</taxon>
        <taxon>Pseudomonadati</taxon>
        <taxon>Myxococcota</taxon>
        <taxon>Polyangia</taxon>
        <taxon>Nannocystales</taxon>
        <taxon>Nannocystaceae</taxon>
        <taxon>Enhygromyxa</taxon>
    </lineage>
</organism>
<feature type="binding site" evidence="3">
    <location>
        <position position="217"/>
    </location>
    <ligand>
        <name>Zn(2+)</name>
        <dbReference type="ChEBI" id="CHEBI:29105"/>
    </ligand>
</feature>
<keyword evidence="2 3" id="KW-0808">Transferase</keyword>
<proteinExistence type="predicted"/>
<feature type="binding site" evidence="3">
    <location>
        <position position="285"/>
    </location>
    <ligand>
        <name>Zn(2+)</name>
        <dbReference type="ChEBI" id="CHEBI:29105"/>
    </ligand>
</feature>
<keyword evidence="1 3" id="KW-0489">Methyltransferase</keyword>
<dbReference type="InterPro" id="IPR017226">
    <property type="entry name" value="BHMT-like"/>
</dbReference>